<keyword evidence="6 10" id="KW-0418">Kinase</keyword>
<evidence type="ECO:0000313" key="12">
    <source>
        <dbReference type="Proteomes" id="UP000617041"/>
    </source>
</evidence>
<dbReference type="GO" id="GO:0019521">
    <property type="term" value="P:D-gluconate metabolic process"/>
    <property type="evidence" value="ECO:0007669"/>
    <property type="project" value="UniProtKB-KW"/>
</dbReference>
<dbReference type="PANTHER" id="PTHR43442:SF3">
    <property type="entry name" value="GLUCONOKINASE-RELATED"/>
    <property type="match status" value="1"/>
</dbReference>
<dbReference type="GO" id="GO:0046316">
    <property type="term" value="F:gluconokinase activity"/>
    <property type="evidence" value="ECO:0007669"/>
    <property type="project" value="UniProtKB-EC"/>
</dbReference>
<protein>
    <recommendedName>
        <fullName evidence="3 10">Gluconokinase</fullName>
        <ecNumber evidence="3 10">2.7.1.12</ecNumber>
    </recommendedName>
</protein>
<evidence type="ECO:0000256" key="4">
    <source>
        <dbReference type="ARBA" id="ARBA00022679"/>
    </source>
</evidence>
<dbReference type="EC" id="2.7.1.12" evidence="3 10"/>
<reference evidence="11" key="1">
    <citation type="submission" date="2020-12" db="EMBL/GenBank/DDBJ databases">
        <title>Ramlibacter sp. nov., isolated from a freshwater alga, Cryptomonas.</title>
        <authorList>
            <person name="Kim H.M."/>
            <person name="Jeon C.O."/>
        </authorList>
    </citation>
    <scope>NUCLEOTIDE SEQUENCE</scope>
    <source>
        <strain evidence="11">CrO1</strain>
    </source>
</reference>
<evidence type="ECO:0000256" key="1">
    <source>
        <dbReference type="ARBA" id="ARBA00004761"/>
    </source>
</evidence>
<name>A0A934Q3X2_9BURK</name>
<dbReference type="FunFam" id="3.40.50.300:FF:000522">
    <property type="entry name" value="Gluconokinase"/>
    <property type="match status" value="1"/>
</dbReference>
<keyword evidence="12" id="KW-1185">Reference proteome</keyword>
<keyword evidence="8" id="KW-0311">Gluconate utilization</keyword>
<evidence type="ECO:0000256" key="3">
    <source>
        <dbReference type="ARBA" id="ARBA00012054"/>
    </source>
</evidence>
<organism evidence="11 12">
    <name type="scientific">Ramlibacter algicola</name>
    <dbReference type="NCBI Taxonomy" id="2795217"/>
    <lineage>
        <taxon>Bacteria</taxon>
        <taxon>Pseudomonadati</taxon>
        <taxon>Pseudomonadota</taxon>
        <taxon>Betaproteobacteria</taxon>
        <taxon>Burkholderiales</taxon>
        <taxon>Comamonadaceae</taxon>
        <taxon>Ramlibacter</taxon>
    </lineage>
</organism>
<gene>
    <name evidence="11" type="ORF">I8E28_19115</name>
</gene>
<dbReference type="SUPFAM" id="SSF52540">
    <property type="entry name" value="P-loop containing nucleoside triphosphate hydrolases"/>
    <property type="match status" value="1"/>
</dbReference>
<comment type="caution">
    <text evidence="11">The sequence shown here is derived from an EMBL/GenBank/DDBJ whole genome shotgun (WGS) entry which is preliminary data.</text>
</comment>
<keyword evidence="5 10" id="KW-0547">Nucleotide-binding</keyword>
<evidence type="ECO:0000256" key="2">
    <source>
        <dbReference type="ARBA" id="ARBA00008420"/>
    </source>
</evidence>
<dbReference type="CDD" id="cd02021">
    <property type="entry name" value="GntK"/>
    <property type="match status" value="1"/>
</dbReference>
<proteinExistence type="inferred from homology"/>
<evidence type="ECO:0000256" key="10">
    <source>
        <dbReference type="RuleBase" id="RU363066"/>
    </source>
</evidence>
<evidence type="ECO:0000256" key="6">
    <source>
        <dbReference type="ARBA" id="ARBA00022777"/>
    </source>
</evidence>
<dbReference type="Proteomes" id="UP000617041">
    <property type="component" value="Unassembled WGS sequence"/>
</dbReference>
<dbReference type="Gene3D" id="3.40.50.300">
    <property type="entry name" value="P-loop containing nucleotide triphosphate hydrolases"/>
    <property type="match status" value="1"/>
</dbReference>
<dbReference type="InterPro" id="IPR006001">
    <property type="entry name" value="Therm_gnt_kin"/>
</dbReference>
<comment type="pathway">
    <text evidence="1">Carbohydrate acid metabolism.</text>
</comment>
<accession>A0A934Q3X2</accession>
<comment type="catalytic activity">
    <reaction evidence="9 10">
        <text>D-gluconate + ATP = 6-phospho-D-gluconate + ADP + H(+)</text>
        <dbReference type="Rhea" id="RHEA:19433"/>
        <dbReference type="ChEBI" id="CHEBI:15378"/>
        <dbReference type="ChEBI" id="CHEBI:18391"/>
        <dbReference type="ChEBI" id="CHEBI:30616"/>
        <dbReference type="ChEBI" id="CHEBI:58759"/>
        <dbReference type="ChEBI" id="CHEBI:456216"/>
        <dbReference type="EC" id="2.7.1.12"/>
    </reaction>
</comment>
<dbReference type="NCBIfam" id="TIGR01313">
    <property type="entry name" value="therm_gnt_kin"/>
    <property type="match status" value="1"/>
</dbReference>
<evidence type="ECO:0000256" key="9">
    <source>
        <dbReference type="ARBA" id="ARBA00048090"/>
    </source>
</evidence>
<evidence type="ECO:0000256" key="7">
    <source>
        <dbReference type="ARBA" id="ARBA00022840"/>
    </source>
</evidence>
<dbReference type="GO" id="GO:0005524">
    <property type="term" value="F:ATP binding"/>
    <property type="evidence" value="ECO:0007669"/>
    <property type="project" value="UniProtKB-KW"/>
</dbReference>
<keyword evidence="4 10" id="KW-0808">Transferase</keyword>
<dbReference type="EMBL" id="JAEDAO010000001">
    <property type="protein sequence ID" value="MBK0394723.1"/>
    <property type="molecule type" value="Genomic_DNA"/>
</dbReference>
<comment type="similarity">
    <text evidence="2 10">Belongs to the gluconokinase GntK/GntV family.</text>
</comment>
<sequence length="157" mass="16472">MGVAGCGKSEVGARLASALGLPLVEGDTFHPATNVEKMRAGIPLDDADRAGWLQSLADELGARRGGAVLTCSALKRSYRDILRTGSPSLAFVHLRLSPEQARERVASRPGHFYPPTLVDSQFAALEDPAGEPRVVTVNAALPLDAVVQACLAGLRSS</sequence>
<dbReference type="InterPro" id="IPR027417">
    <property type="entry name" value="P-loop_NTPase"/>
</dbReference>
<evidence type="ECO:0000313" key="11">
    <source>
        <dbReference type="EMBL" id="MBK0394723.1"/>
    </source>
</evidence>
<dbReference type="AlphaFoldDB" id="A0A934Q3X2"/>
<dbReference type="PANTHER" id="PTHR43442">
    <property type="entry name" value="GLUCONOKINASE-RELATED"/>
    <property type="match status" value="1"/>
</dbReference>
<dbReference type="Pfam" id="PF13671">
    <property type="entry name" value="AAA_33"/>
    <property type="match status" value="1"/>
</dbReference>
<dbReference type="GO" id="GO:0005737">
    <property type="term" value="C:cytoplasm"/>
    <property type="evidence" value="ECO:0007669"/>
    <property type="project" value="TreeGrafter"/>
</dbReference>
<keyword evidence="7 10" id="KW-0067">ATP-binding</keyword>
<evidence type="ECO:0000256" key="5">
    <source>
        <dbReference type="ARBA" id="ARBA00022741"/>
    </source>
</evidence>
<evidence type="ECO:0000256" key="8">
    <source>
        <dbReference type="ARBA" id="ARBA00023064"/>
    </source>
</evidence>